<organism evidence="1 2">
    <name type="scientific">Nesterenkonia jeotgali</name>
    <dbReference type="NCBI Taxonomy" id="317018"/>
    <lineage>
        <taxon>Bacteria</taxon>
        <taxon>Bacillati</taxon>
        <taxon>Actinomycetota</taxon>
        <taxon>Actinomycetes</taxon>
        <taxon>Micrococcales</taxon>
        <taxon>Micrococcaceae</taxon>
        <taxon>Nesterenkonia</taxon>
    </lineage>
</organism>
<gene>
    <name evidence="1" type="ORF">AVL63_04380</name>
</gene>
<dbReference type="EMBL" id="LQBM01000004">
    <property type="protein sequence ID" value="KUG57765.1"/>
    <property type="molecule type" value="Genomic_DNA"/>
</dbReference>
<reference evidence="2" key="1">
    <citation type="submission" date="2015-12" db="EMBL/GenBank/DDBJ databases">
        <authorList>
            <person name="Nair G.R."/>
            <person name="Kaur G."/>
            <person name="Mayilraj S."/>
        </authorList>
    </citation>
    <scope>NUCLEOTIDE SEQUENCE [LARGE SCALE GENOMIC DNA]</scope>
    <source>
        <strain evidence="2">CD08_7</strain>
    </source>
</reference>
<evidence type="ECO:0000313" key="1">
    <source>
        <dbReference type="EMBL" id="KUG57765.1"/>
    </source>
</evidence>
<sequence length="75" mass="8257">MSLIGGGIGVKIIDWIIAWTKGRMDQAQKVQKRLDTETRRRREAESAYHSVRITAIKAGVPADQIANLPDTPAGE</sequence>
<dbReference type="Proteomes" id="UP000054023">
    <property type="component" value="Unassembled WGS sequence"/>
</dbReference>
<accession>A0A0W8ICX8</accession>
<evidence type="ECO:0000313" key="2">
    <source>
        <dbReference type="Proteomes" id="UP000054023"/>
    </source>
</evidence>
<comment type="caution">
    <text evidence="1">The sequence shown here is derived from an EMBL/GenBank/DDBJ whole genome shotgun (WGS) entry which is preliminary data.</text>
</comment>
<proteinExistence type="predicted"/>
<dbReference type="STRING" id="317018.AVL63_04380"/>
<protein>
    <submittedName>
        <fullName evidence="1">Uncharacterized protein</fullName>
    </submittedName>
</protein>
<dbReference type="AlphaFoldDB" id="A0A0W8ICX8"/>
<keyword evidence="2" id="KW-1185">Reference proteome</keyword>
<name>A0A0W8ICX8_9MICC</name>